<gene>
    <name evidence="2" type="ORF">SAMN05660976_03776</name>
</gene>
<organism evidence="2 3">
    <name type="scientific">Nonomuraea pusilla</name>
    <dbReference type="NCBI Taxonomy" id="46177"/>
    <lineage>
        <taxon>Bacteria</taxon>
        <taxon>Bacillati</taxon>
        <taxon>Actinomycetota</taxon>
        <taxon>Actinomycetes</taxon>
        <taxon>Streptosporangiales</taxon>
        <taxon>Streptosporangiaceae</taxon>
        <taxon>Nonomuraea</taxon>
    </lineage>
</organism>
<protein>
    <submittedName>
        <fullName evidence="2">Uncharacterized protein</fullName>
    </submittedName>
</protein>
<dbReference type="EMBL" id="FOBF01000008">
    <property type="protein sequence ID" value="SEL95221.1"/>
    <property type="molecule type" value="Genomic_DNA"/>
</dbReference>
<dbReference type="AlphaFoldDB" id="A0A1H7UE27"/>
<accession>A0A1H7UE27</accession>
<sequence length="56" mass="5654">MFALIAAVLFLLALVFDIAGVALGGVVTVGTLTTAGLLCVALHLMGLGASWSPLKR</sequence>
<keyword evidence="1" id="KW-0812">Transmembrane</keyword>
<name>A0A1H7UE27_9ACTN</name>
<dbReference type="Proteomes" id="UP000198953">
    <property type="component" value="Unassembled WGS sequence"/>
</dbReference>
<evidence type="ECO:0000313" key="3">
    <source>
        <dbReference type="Proteomes" id="UP000198953"/>
    </source>
</evidence>
<feature type="transmembrane region" description="Helical" evidence="1">
    <location>
        <begin position="34"/>
        <end position="54"/>
    </location>
</feature>
<keyword evidence="3" id="KW-1185">Reference proteome</keyword>
<evidence type="ECO:0000256" key="1">
    <source>
        <dbReference type="SAM" id="Phobius"/>
    </source>
</evidence>
<keyword evidence="1" id="KW-0472">Membrane</keyword>
<dbReference type="RefSeq" id="WP_091101815.1">
    <property type="nucleotide sequence ID" value="NZ_BBZG01000001.1"/>
</dbReference>
<reference evidence="2 3" key="1">
    <citation type="submission" date="2016-10" db="EMBL/GenBank/DDBJ databases">
        <authorList>
            <person name="de Groot N.N."/>
        </authorList>
    </citation>
    <scope>NUCLEOTIDE SEQUENCE [LARGE SCALE GENOMIC DNA]</scope>
    <source>
        <strain evidence="2 3">DSM 43357</strain>
    </source>
</reference>
<proteinExistence type="predicted"/>
<evidence type="ECO:0000313" key="2">
    <source>
        <dbReference type="EMBL" id="SEL95221.1"/>
    </source>
</evidence>
<keyword evidence="1" id="KW-1133">Transmembrane helix</keyword>